<dbReference type="Proteomes" id="UP000504604">
    <property type="component" value="Linkage group LG7"/>
</dbReference>
<feature type="region of interest" description="Disordered" evidence="5">
    <location>
        <begin position="1"/>
        <end position="24"/>
    </location>
</feature>
<dbReference type="GeneID" id="105166881"/>
<name>A0A6I9TTU7_SESIN</name>
<dbReference type="Pfam" id="PF21796">
    <property type="entry name" value="Cac1_C"/>
    <property type="match status" value="1"/>
</dbReference>
<evidence type="ECO:0000256" key="3">
    <source>
        <dbReference type="ARBA" id="ARBA00023204"/>
    </source>
</evidence>
<dbReference type="GO" id="GO:0006281">
    <property type="term" value="P:DNA repair"/>
    <property type="evidence" value="ECO:0007669"/>
    <property type="project" value="UniProtKB-KW"/>
</dbReference>
<sequence length="831" mass="94918">MGEVEPMHIDGPDQKKKSVKRKRVEPCLYTPSSEEKQAKIKAFRDEINSLVRFCKDVLLESRGALLDNVEKVGNSSLNSVIAFLMEESVLPLSKLVDEIFEKVKGRTGDVDGVSKASVKSAVLIIGQRLCYGVTTADADILEDDAECALWCWETRDLKLMPKLVRASLKVRRTCRKKIQERIMAVSAMINALERSENHPNYPQELTKASDKLSKVLHEADIRLLMENMSQKNGAEMAEKEAKREEKLLIKQMEKNKREMEKERKKMDRVLQKEKLQSEKELKRLHDEAEKEERRRQKEENDMQKQLKRQQEDAEKDQRRREKEEAEMRKQLALQKQASLMERFLKRNKTDSTSQNDSSMSKATTSGSSSNMLERTSESVTLVMDSVLSQNGGLEVEDIWKSHLNSWCLIGHSMRSSRKMRWGIRQKPKTKLVKELKLTTNKELTCDEDLNVEKFVGGWVDQDVDRRLSQMNTDSSPLPSTQKRIRAKQLLQFDKSHRPAFYGVCPRKSQIVGPRHPFVKDPDIDYEIDSDEEWEEDEPGESLSDSEKDDEDESAEGHLKDDEEEESEDGFFVPDGYLSENEGVKADEVESDDLVEEVRNLPNSEQQVQSEEFCTLLRQQKYLKNLTEHALKKNQPLIILNLMHEKTASLSAEELTGTERLERMCLQTLSMRPLPGFPDIEISTHNDVVDEDQEAFSAKLSTKLPATAAALVDSDLPQIISVIQSCPHSIGKITKSLHNKFPDVPKSQIRNKVREISDFSDNRWQVKKEVLSKHGLAISPETTCGKTKSIATFLKRCLPPLGTTLNFSESSPQSCEKHAAALEPPHDVSFEH</sequence>
<accession>A0A6I9TTU7</accession>
<comment type="subcellular location">
    <subcellularLocation>
        <location evidence="1">Nucleus</location>
    </subcellularLocation>
</comment>
<evidence type="ECO:0000256" key="2">
    <source>
        <dbReference type="ARBA" id="ARBA00022763"/>
    </source>
</evidence>
<evidence type="ECO:0000256" key="4">
    <source>
        <dbReference type="ARBA" id="ARBA00023242"/>
    </source>
</evidence>
<dbReference type="GO" id="GO:0033186">
    <property type="term" value="C:CAF-1 complex"/>
    <property type="evidence" value="ECO:0007669"/>
    <property type="project" value="TreeGrafter"/>
</dbReference>
<feature type="region of interest" description="Disordered" evidence="5">
    <location>
        <begin position="255"/>
        <end position="329"/>
    </location>
</feature>
<evidence type="ECO:0000256" key="5">
    <source>
        <dbReference type="SAM" id="MobiDB-lite"/>
    </source>
</evidence>
<keyword evidence="2" id="KW-0227">DNA damage</keyword>
<feature type="region of interest" description="Disordered" evidence="5">
    <location>
        <begin position="346"/>
        <end position="374"/>
    </location>
</feature>
<evidence type="ECO:0000313" key="10">
    <source>
        <dbReference type="RefSeq" id="XP_011084687.1"/>
    </source>
</evidence>
<evidence type="ECO:0000259" key="6">
    <source>
        <dbReference type="Pfam" id="PF12253"/>
    </source>
</evidence>
<feature type="domain" description="Chromatin assembly factor 1 subunit Cac1-like C-terminal" evidence="7">
    <location>
        <begin position="715"/>
        <end position="765"/>
    </location>
</feature>
<proteinExistence type="predicted"/>
<dbReference type="Pfam" id="PF12253">
    <property type="entry name" value="CAF1A_dimeriz"/>
    <property type="match status" value="1"/>
</dbReference>
<dbReference type="KEGG" id="sind:105166881"/>
<dbReference type="AlphaFoldDB" id="A0A6I9TTU7"/>
<dbReference type="PANTHER" id="PTHR15272">
    <property type="entry name" value="CHROMATIN ASSEMBLY FACTOR 1 SUBUNIT A CAF-1 SUBUNIT A"/>
    <property type="match status" value="1"/>
</dbReference>
<evidence type="ECO:0000313" key="8">
    <source>
        <dbReference type="Proteomes" id="UP000504604"/>
    </source>
</evidence>
<dbReference type="InterPro" id="IPR022043">
    <property type="entry name" value="CAF1A_DD"/>
</dbReference>
<feature type="compositionally biased region" description="Low complexity" evidence="5">
    <location>
        <begin position="357"/>
        <end position="369"/>
    </location>
</feature>
<dbReference type="GO" id="GO:0005634">
    <property type="term" value="C:nucleus"/>
    <property type="evidence" value="ECO:0007669"/>
    <property type="project" value="UniProtKB-SubCell"/>
</dbReference>
<evidence type="ECO:0000259" key="7">
    <source>
        <dbReference type="Pfam" id="PF21796"/>
    </source>
</evidence>
<dbReference type="PANTHER" id="PTHR15272:SF0">
    <property type="entry name" value="CHROMATIN ASSEMBLY FACTOR 1 SUBUNIT A"/>
    <property type="match status" value="1"/>
</dbReference>
<evidence type="ECO:0000256" key="1">
    <source>
        <dbReference type="ARBA" id="ARBA00004123"/>
    </source>
</evidence>
<keyword evidence="8" id="KW-1185">Reference proteome</keyword>
<dbReference type="RefSeq" id="XP_011084687.1">
    <property type="nucleotide sequence ID" value="XM_011086385.2"/>
</dbReference>
<gene>
    <name evidence="9 10" type="primary">LOC105166881</name>
</gene>
<protein>
    <submittedName>
        <fullName evidence="9 10">Chromatin assembly factor 1 subunit FAS1</fullName>
    </submittedName>
</protein>
<evidence type="ECO:0000313" key="9">
    <source>
        <dbReference type="RefSeq" id="XP_011084686.1"/>
    </source>
</evidence>
<feature type="compositionally biased region" description="Basic and acidic residues" evidence="5">
    <location>
        <begin position="1"/>
        <end position="16"/>
    </location>
</feature>
<reference evidence="9 10" key="1">
    <citation type="submission" date="2025-04" db="UniProtKB">
        <authorList>
            <consortium name="RefSeq"/>
        </authorList>
    </citation>
    <scope>IDENTIFICATION</scope>
</reference>
<feature type="compositionally biased region" description="Acidic residues" evidence="5">
    <location>
        <begin position="528"/>
        <end position="539"/>
    </location>
</feature>
<dbReference type="OrthoDB" id="440676at2759"/>
<feature type="domain" description="Chromatin assembly factor 1 subunit A dimerization" evidence="6">
    <location>
        <begin position="488"/>
        <end position="555"/>
    </location>
</feature>
<feature type="region of interest" description="Disordered" evidence="5">
    <location>
        <begin position="528"/>
        <end position="589"/>
    </location>
</feature>
<dbReference type="GO" id="GO:0006334">
    <property type="term" value="P:nucleosome assembly"/>
    <property type="evidence" value="ECO:0007669"/>
    <property type="project" value="TreeGrafter"/>
</dbReference>
<keyword evidence="3" id="KW-0234">DNA repair</keyword>
<keyword evidence="4" id="KW-0539">Nucleus</keyword>
<dbReference type="InterPro" id="IPR048800">
    <property type="entry name" value="Cac1-like_C"/>
</dbReference>
<dbReference type="RefSeq" id="XP_011084686.1">
    <property type="nucleotide sequence ID" value="XM_011086384.2"/>
</dbReference>
<organism evidence="8 9">
    <name type="scientific">Sesamum indicum</name>
    <name type="common">Oriental sesame</name>
    <name type="synonym">Sesamum orientale</name>
    <dbReference type="NCBI Taxonomy" id="4182"/>
    <lineage>
        <taxon>Eukaryota</taxon>
        <taxon>Viridiplantae</taxon>
        <taxon>Streptophyta</taxon>
        <taxon>Embryophyta</taxon>
        <taxon>Tracheophyta</taxon>
        <taxon>Spermatophyta</taxon>
        <taxon>Magnoliopsida</taxon>
        <taxon>eudicotyledons</taxon>
        <taxon>Gunneridae</taxon>
        <taxon>Pentapetalae</taxon>
        <taxon>asterids</taxon>
        <taxon>lamiids</taxon>
        <taxon>Lamiales</taxon>
        <taxon>Pedaliaceae</taxon>
        <taxon>Sesamum</taxon>
    </lineage>
</organism>